<dbReference type="Pfam" id="PF12730">
    <property type="entry name" value="ABC2_membrane_4"/>
    <property type="match status" value="1"/>
</dbReference>
<dbReference type="AlphaFoldDB" id="A0A016QPI4"/>
<feature type="transmembrane region" description="Helical" evidence="1">
    <location>
        <begin position="56"/>
        <end position="79"/>
    </location>
</feature>
<organism evidence="2 3">
    <name type="scientific">Deinococcus phoenicis</name>
    <dbReference type="NCBI Taxonomy" id="1476583"/>
    <lineage>
        <taxon>Bacteria</taxon>
        <taxon>Thermotogati</taxon>
        <taxon>Deinococcota</taxon>
        <taxon>Deinococci</taxon>
        <taxon>Deinococcales</taxon>
        <taxon>Deinococcaceae</taxon>
        <taxon>Deinococcus</taxon>
    </lineage>
</organism>
<feature type="transmembrane region" description="Helical" evidence="1">
    <location>
        <begin position="100"/>
        <end position="125"/>
    </location>
</feature>
<dbReference type="EMBL" id="JHAC01000030">
    <property type="protein sequence ID" value="EYB67973.1"/>
    <property type="molecule type" value="Genomic_DNA"/>
</dbReference>
<feature type="transmembrane region" description="Helical" evidence="1">
    <location>
        <begin position="163"/>
        <end position="184"/>
    </location>
</feature>
<reference evidence="2 3" key="1">
    <citation type="submission" date="2014-03" db="EMBL/GenBank/DDBJ databases">
        <title>Draft genome sequence of Deinococcus phoenicis 1P10ME.</title>
        <authorList>
            <person name="Stepanov V.G."/>
            <person name="Vaishampayan P."/>
            <person name="Venkateswaran K."/>
            <person name="Fox G.E."/>
        </authorList>
    </citation>
    <scope>NUCLEOTIDE SEQUENCE [LARGE SCALE GENOMIC DNA]</scope>
    <source>
        <strain evidence="2 3">1P10ME</strain>
    </source>
</reference>
<keyword evidence="1" id="KW-0812">Transmembrane</keyword>
<dbReference type="STRING" id="1476583.DEIPH_ctg030orf0009"/>
<dbReference type="Proteomes" id="UP000020492">
    <property type="component" value="Unassembled WGS sequence"/>
</dbReference>
<protein>
    <submittedName>
        <fullName evidence="2">ABC-2 type transport system permease</fullName>
    </submittedName>
</protein>
<sequence>MLTLVLLELRKLLGMRSARLALLVCLLLPLLWLVAPRLSALLNVALTSGWQLPAVSLGVLVQFLLPLFIAVTCAEMIGAEVSQGTLAPLLLRPVDRTRVIVGKLIVALLYPALLIAVLVAGSLLAGLGLGLGSFTGGTGLGPGYFVGVGPLSSGEALMQVLRGSVLAAVMLMPVAALSLLFGVLYLNTAAAALATLAALNLLRLLVVFPENVQRLLLTSHFDLYARQGNVLQPLVLLLIYTVGFGLMAVYAFDRRDV</sequence>
<dbReference type="RefSeq" id="WP_034357364.1">
    <property type="nucleotide sequence ID" value="NZ_JHAC01000030.1"/>
</dbReference>
<dbReference type="PANTHER" id="PTHR37305:SF1">
    <property type="entry name" value="MEMBRANE PROTEIN"/>
    <property type="match status" value="1"/>
</dbReference>
<evidence type="ECO:0000313" key="3">
    <source>
        <dbReference type="Proteomes" id="UP000020492"/>
    </source>
</evidence>
<accession>A0A016QPI4</accession>
<dbReference type="PANTHER" id="PTHR37305">
    <property type="entry name" value="INTEGRAL MEMBRANE PROTEIN-RELATED"/>
    <property type="match status" value="1"/>
</dbReference>
<dbReference type="eggNOG" id="COG1277">
    <property type="taxonomic scope" value="Bacteria"/>
</dbReference>
<proteinExistence type="predicted"/>
<gene>
    <name evidence="2" type="ORF">DEIPH_ctg030orf0009</name>
</gene>
<keyword evidence="1" id="KW-0472">Membrane</keyword>
<evidence type="ECO:0000256" key="1">
    <source>
        <dbReference type="SAM" id="Phobius"/>
    </source>
</evidence>
<feature type="transmembrane region" description="Helical" evidence="1">
    <location>
        <begin position="230"/>
        <end position="252"/>
    </location>
</feature>
<name>A0A016QPI4_9DEIO</name>
<keyword evidence="3" id="KW-1185">Reference proteome</keyword>
<dbReference type="PATRIC" id="fig|1476583.3.peg.1938"/>
<comment type="caution">
    <text evidence="2">The sequence shown here is derived from an EMBL/GenBank/DDBJ whole genome shotgun (WGS) entry which is preliminary data.</text>
</comment>
<feature type="transmembrane region" description="Helical" evidence="1">
    <location>
        <begin position="131"/>
        <end position="151"/>
    </location>
</feature>
<evidence type="ECO:0000313" key="2">
    <source>
        <dbReference type="EMBL" id="EYB67973.1"/>
    </source>
</evidence>
<dbReference type="OrthoDB" id="74105at2"/>
<keyword evidence="1" id="KW-1133">Transmembrane helix</keyword>